<gene>
    <name evidence="2" type="ORF">AMK59_1045</name>
</gene>
<evidence type="ECO:0000256" key="1">
    <source>
        <dbReference type="SAM" id="MobiDB-lite"/>
    </source>
</evidence>
<sequence>VVSALSVGIPETQTSTITVPVTSLPPHHPNTNSVGIISCTTPSINNNSSNSNNSSGTNSAVGSQLSPGANNATVVVGANVGTLNAGRKRPLLAGGPRTSMTPTKRTVMSLLARARAAQAKQLPATFQRGTPERSTTLVPLLREDYITGAVNLNLI</sequence>
<accession>A0A0T6BFK6</accession>
<evidence type="ECO:0000313" key="3">
    <source>
        <dbReference type="Proteomes" id="UP000051574"/>
    </source>
</evidence>
<proteinExistence type="predicted"/>
<comment type="caution">
    <text evidence="2">The sequence shown here is derived from an EMBL/GenBank/DDBJ whole genome shotgun (WGS) entry which is preliminary data.</text>
</comment>
<dbReference type="Proteomes" id="UP000051574">
    <property type="component" value="Unassembled WGS sequence"/>
</dbReference>
<feature type="region of interest" description="Disordered" evidence="1">
    <location>
        <begin position="45"/>
        <end position="65"/>
    </location>
</feature>
<feature type="non-terminal residue" evidence="2">
    <location>
        <position position="1"/>
    </location>
</feature>
<dbReference type="EMBL" id="LJIG01000822">
    <property type="protein sequence ID" value="KRT86118.1"/>
    <property type="molecule type" value="Genomic_DNA"/>
</dbReference>
<feature type="compositionally biased region" description="Low complexity" evidence="1">
    <location>
        <begin position="45"/>
        <end position="59"/>
    </location>
</feature>
<keyword evidence="3" id="KW-1185">Reference proteome</keyword>
<protein>
    <submittedName>
        <fullName evidence="2">Uncharacterized protein</fullName>
    </submittedName>
</protein>
<evidence type="ECO:0000313" key="2">
    <source>
        <dbReference type="EMBL" id="KRT86118.1"/>
    </source>
</evidence>
<dbReference type="OrthoDB" id="6777263at2759"/>
<name>A0A0T6BFK6_9SCAR</name>
<dbReference type="AlphaFoldDB" id="A0A0T6BFK6"/>
<organism evidence="2 3">
    <name type="scientific">Oryctes borbonicus</name>
    <dbReference type="NCBI Taxonomy" id="1629725"/>
    <lineage>
        <taxon>Eukaryota</taxon>
        <taxon>Metazoa</taxon>
        <taxon>Ecdysozoa</taxon>
        <taxon>Arthropoda</taxon>
        <taxon>Hexapoda</taxon>
        <taxon>Insecta</taxon>
        <taxon>Pterygota</taxon>
        <taxon>Neoptera</taxon>
        <taxon>Endopterygota</taxon>
        <taxon>Coleoptera</taxon>
        <taxon>Polyphaga</taxon>
        <taxon>Scarabaeiformia</taxon>
        <taxon>Scarabaeidae</taxon>
        <taxon>Dynastinae</taxon>
        <taxon>Oryctes</taxon>
    </lineage>
</organism>
<reference evidence="2 3" key="1">
    <citation type="submission" date="2015-09" db="EMBL/GenBank/DDBJ databases">
        <title>Draft genome of the scarab beetle Oryctes borbonicus.</title>
        <authorList>
            <person name="Meyer J.M."/>
            <person name="Markov G.V."/>
            <person name="Baskaran P."/>
            <person name="Herrmann M."/>
            <person name="Sommer R.J."/>
            <person name="Roedelsperger C."/>
        </authorList>
    </citation>
    <scope>NUCLEOTIDE SEQUENCE [LARGE SCALE GENOMIC DNA]</scope>
    <source>
        <strain evidence="2">OB123</strain>
        <tissue evidence="2">Whole animal</tissue>
    </source>
</reference>